<dbReference type="OrthoDB" id="1984668at2"/>
<dbReference type="SMART" id="SM00382">
    <property type="entry name" value="AAA"/>
    <property type="match status" value="1"/>
</dbReference>
<gene>
    <name evidence="2" type="ORF">NCTC9836_01135</name>
</gene>
<dbReference type="InterPro" id="IPR027417">
    <property type="entry name" value="P-loop_NTPase"/>
</dbReference>
<evidence type="ECO:0000313" key="2">
    <source>
        <dbReference type="EMBL" id="SUY46826.1"/>
    </source>
</evidence>
<dbReference type="Pfam" id="PF13304">
    <property type="entry name" value="AAA_21"/>
    <property type="match status" value="1"/>
</dbReference>
<dbReference type="AlphaFoldDB" id="A0A381J8R8"/>
<evidence type="ECO:0000313" key="3">
    <source>
        <dbReference type="Proteomes" id="UP000254664"/>
    </source>
</evidence>
<dbReference type="GO" id="GO:0005524">
    <property type="term" value="F:ATP binding"/>
    <property type="evidence" value="ECO:0007669"/>
    <property type="project" value="InterPro"/>
</dbReference>
<evidence type="ECO:0000259" key="1">
    <source>
        <dbReference type="SMART" id="SM00382"/>
    </source>
</evidence>
<dbReference type="SUPFAM" id="SSF52540">
    <property type="entry name" value="P-loop containing nucleoside triphosphate hydrolases"/>
    <property type="match status" value="1"/>
</dbReference>
<sequence length="320" mass="37256">MSIENYQNMLMEIKDKILNKKLKYKNTIIVGDNSSGKSEVLRQLLINQEKGYYFIDSVNRSFNYENVSNSDDLDETYKSVVKYRLSENNFNLVDSFDLYKTGIGAIENVYFNYYQELKRLLKSFLEIDFKITIKKDEIIGERKVLDIGQGIEKLSSGYQAIIRLFLELIYFEDSVEATVMSPVLVIDEVNEFLSAKNEEKILHFLTNRFNRMSFIVTTHSADVIASSIDCNILVLRNDDYECLDGNDFSSVTDVREIFSKVYNLSNEDETEGIEVILRHLLNAKISETWTKIEEEKLRNINKTILSNSQRLILNQIVNWL</sequence>
<dbReference type="Proteomes" id="UP000254664">
    <property type="component" value="Unassembled WGS sequence"/>
</dbReference>
<dbReference type="GO" id="GO:0016887">
    <property type="term" value="F:ATP hydrolysis activity"/>
    <property type="evidence" value="ECO:0007669"/>
    <property type="project" value="InterPro"/>
</dbReference>
<dbReference type="RefSeq" id="WP_115640853.1">
    <property type="nucleotide sequence ID" value="NZ_UFWZ01000001.1"/>
</dbReference>
<organism evidence="2 3">
    <name type="scientific">Clostridium putrefaciens</name>
    <dbReference type="NCBI Taxonomy" id="99675"/>
    <lineage>
        <taxon>Bacteria</taxon>
        <taxon>Bacillati</taxon>
        <taxon>Bacillota</taxon>
        <taxon>Clostridia</taxon>
        <taxon>Eubacteriales</taxon>
        <taxon>Clostridiaceae</taxon>
        <taxon>Clostridium</taxon>
    </lineage>
</organism>
<dbReference type="EMBL" id="UFWZ01000001">
    <property type="protein sequence ID" value="SUY46826.1"/>
    <property type="molecule type" value="Genomic_DNA"/>
</dbReference>
<dbReference type="InterPro" id="IPR003959">
    <property type="entry name" value="ATPase_AAA_core"/>
</dbReference>
<reference evidence="2 3" key="1">
    <citation type="submission" date="2018-06" db="EMBL/GenBank/DDBJ databases">
        <authorList>
            <consortium name="Pathogen Informatics"/>
            <person name="Doyle S."/>
        </authorList>
    </citation>
    <scope>NUCLEOTIDE SEQUENCE [LARGE SCALE GENOMIC DNA]</scope>
    <source>
        <strain evidence="2 3">NCTC9836</strain>
    </source>
</reference>
<dbReference type="Gene3D" id="3.40.50.300">
    <property type="entry name" value="P-loop containing nucleotide triphosphate hydrolases"/>
    <property type="match status" value="1"/>
</dbReference>
<proteinExistence type="predicted"/>
<keyword evidence="3" id="KW-1185">Reference proteome</keyword>
<protein>
    <submittedName>
        <fullName evidence="2">ATPase AAA</fullName>
    </submittedName>
</protein>
<accession>A0A381J8R8</accession>
<name>A0A381J8R8_9CLOT</name>
<feature type="domain" description="AAA+ ATPase" evidence="1">
    <location>
        <begin position="23"/>
        <end position="239"/>
    </location>
</feature>
<dbReference type="InterPro" id="IPR003593">
    <property type="entry name" value="AAA+_ATPase"/>
</dbReference>